<feature type="domain" description="GGDEF" evidence="7">
    <location>
        <begin position="236"/>
        <end position="368"/>
    </location>
</feature>
<reference evidence="8 9" key="1">
    <citation type="submission" date="2018-10" db="EMBL/GenBank/DDBJ databases">
        <title>Transmission dynamics of multidrug resistant bacteria on intensive care unit surfaces.</title>
        <authorList>
            <person name="D'Souza A.W."/>
            <person name="Potter R.F."/>
            <person name="Wallace M."/>
            <person name="Shupe A."/>
            <person name="Patel S."/>
            <person name="Sun S."/>
            <person name="Gul D."/>
            <person name="Kwon J.H."/>
            <person name="Andleeb S."/>
            <person name="Burnham C.-A.D."/>
            <person name="Dantas G."/>
        </authorList>
    </citation>
    <scope>NUCLEOTIDE SEQUENCE [LARGE SCALE GENOMIC DNA]</scope>
    <source>
        <strain evidence="8 9">EC_073</strain>
    </source>
</reference>
<feature type="transmembrane region" description="Helical" evidence="6">
    <location>
        <begin position="93"/>
        <end position="111"/>
    </location>
</feature>
<keyword evidence="6" id="KW-1133">Transmembrane helix</keyword>
<dbReference type="EC" id="2.7.7.65" evidence="3"/>
<comment type="caution">
    <text evidence="8">The sequence shown here is derived from an EMBL/GenBank/DDBJ whole genome shotgun (WGS) entry which is preliminary data.</text>
</comment>
<dbReference type="Proteomes" id="UP000275321">
    <property type="component" value="Unassembled WGS sequence"/>
</dbReference>
<organism evidence="8 9">
    <name type="scientific">Enterobacter cloacae</name>
    <dbReference type="NCBI Taxonomy" id="550"/>
    <lineage>
        <taxon>Bacteria</taxon>
        <taxon>Pseudomonadati</taxon>
        <taxon>Pseudomonadota</taxon>
        <taxon>Gammaproteobacteria</taxon>
        <taxon>Enterobacterales</taxon>
        <taxon>Enterobacteriaceae</taxon>
        <taxon>Enterobacter</taxon>
        <taxon>Enterobacter cloacae complex</taxon>
    </lineage>
</organism>
<evidence type="ECO:0000259" key="7">
    <source>
        <dbReference type="PROSITE" id="PS50887"/>
    </source>
</evidence>
<comment type="pathway">
    <text evidence="2">Purine metabolism; 3',5'-cyclic di-GMP biosynthesis.</text>
</comment>
<evidence type="ECO:0000313" key="8">
    <source>
        <dbReference type="EMBL" id="RSB28711.1"/>
    </source>
</evidence>
<dbReference type="SUPFAM" id="SSF55073">
    <property type="entry name" value="Nucleotide cyclase"/>
    <property type="match status" value="1"/>
</dbReference>
<dbReference type="GO" id="GO:0005525">
    <property type="term" value="F:GTP binding"/>
    <property type="evidence" value="ECO:0007669"/>
    <property type="project" value="UniProtKB-KW"/>
</dbReference>
<evidence type="ECO:0000256" key="5">
    <source>
        <dbReference type="ARBA" id="ARBA00034247"/>
    </source>
</evidence>
<gene>
    <name evidence="8" type="ORF">EGK68_19205</name>
</gene>
<dbReference type="PANTHER" id="PTHR45138">
    <property type="entry name" value="REGULATORY COMPONENTS OF SENSORY TRANSDUCTION SYSTEM"/>
    <property type="match status" value="1"/>
</dbReference>
<dbReference type="GO" id="GO:0052621">
    <property type="term" value="F:diguanylate cyclase activity"/>
    <property type="evidence" value="ECO:0007669"/>
    <property type="project" value="UniProtKB-EC"/>
</dbReference>
<dbReference type="Pfam" id="PF17178">
    <property type="entry name" value="MASE5"/>
    <property type="match status" value="1"/>
</dbReference>
<keyword evidence="6" id="KW-0812">Transmembrane</keyword>
<evidence type="ECO:0000256" key="6">
    <source>
        <dbReference type="SAM" id="Phobius"/>
    </source>
</evidence>
<evidence type="ECO:0000256" key="3">
    <source>
        <dbReference type="ARBA" id="ARBA00012528"/>
    </source>
</evidence>
<dbReference type="PANTHER" id="PTHR45138:SF9">
    <property type="entry name" value="DIGUANYLATE CYCLASE DGCM-RELATED"/>
    <property type="match status" value="1"/>
</dbReference>
<dbReference type="RefSeq" id="WP_047362043.1">
    <property type="nucleotide sequence ID" value="NZ_JABXOS010000002.1"/>
</dbReference>
<feature type="transmembrane region" description="Helical" evidence="6">
    <location>
        <begin position="29"/>
        <end position="49"/>
    </location>
</feature>
<dbReference type="FunFam" id="3.30.70.270:FF:000001">
    <property type="entry name" value="Diguanylate cyclase domain protein"/>
    <property type="match status" value="1"/>
</dbReference>
<dbReference type="InterPro" id="IPR033444">
    <property type="entry name" value="MASE5"/>
</dbReference>
<dbReference type="GO" id="GO:0043709">
    <property type="term" value="P:cell adhesion involved in single-species biofilm formation"/>
    <property type="evidence" value="ECO:0007669"/>
    <property type="project" value="TreeGrafter"/>
</dbReference>
<dbReference type="GO" id="GO:0005886">
    <property type="term" value="C:plasma membrane"/>
    <property type="evidence" value="ECO:0007669"/>
    <property type="project" value="TreeGrafter"/>
</dbReference>
<dbReference type="GO" id="GO:1902201">
    <property type="term" value="P:negative regulation of bacterial-type flagellum-dependent cell motility"/>
    <property type="evidence" value="ECO:0007669"/>
    <property type="project" value="TreeGrafter"/>
</dbReference>
<dbReference type="InterPro" id="IPR043128">
    <property type="entry name" value="Rev_trsase/Diguanyl_cyclase"/>
</dbReference>
<dbReference type="SMART" id="SM00267">
    <property type="entry name" value="GGDEF"/>
    <property type="match status" value="1"/>
</dbReference>
<dbReference type="InterPro" id="IPR000160">
    <property type="entry name" value="GGDEF_dom"/>
</dbReference>
<dbReference type="EMBL" id="RHWT01000031">
    <property type="protein sequence ID" value="RSB28711.1"/>
    <property type="molecule type" value="Genomic_DNA"/>
</dbReference>
<name>A0A427KHE8_ENTCL</name>
<dbReference type="InterPro" id="IPR029787">
    <property type="entry name" value="Nucleotide_cyclase"/>
</dbReference>
<dbReference type="NCBIfam" id="TIGR00254">
    <property type="entry name" value="GGDEF"/>
    <property type="match status" value="1"/>
</dbReference>
<feature type="transmembrane region" description="Helical" evidence="6">
    <location>
        <begin position="165"/>
        <end position="189"/>
    </location>
</feature>
<evidence type="ECO:0000313" key="9">
    <source>
        <dbReference type="Proteomes" id="UP000275321"/>
    </source>
</evidence>
<protein>
    <recommendedName>
        <fullName evidence="3">diguanylate cyclase</fullName>
        <ecNumber evidence="3">2.7.7.65</ecNumber>
    </recommendedName>
</protein>
<dbReference type="AlphaFoldDB" id="A0A427KHE8"/>
<keyword evidence="4" id="KW-0547">Nucleotide-binding</keyword>
<dbReference type="PROSITE" id="PS50887">
    <property type="entry name" value="GGDEF"/>
    <property type="match status" value="1"/>
</dbReference>
<keyword evidence="6" id="KW-0472">Membrane</keyword>
<dbReference type="CDD" id="cd01949">
    <property type="entry name" value="GGDEF"/>
    <property type="match status" value="1"/>
</dbReference>
<feature type="transmembrane region" description="Helical" evidence="6">
    <location>
        <begin position="117"/>
        <end position="136"/>
    </location>
</feature>
<dbReference type="InterPro" id="IPR050469">
    <property type="entry name" value="Diguanylate_Cyclase"/>
</dbReference>
<evidence type="ECO:0000256" key="2">
    <source>
        <dbReference type="ARBA" id="ARBA00004665"/>
    </source>
</evidence>
<evidence type="ECO:0000256" key="4">
    <source>
        <dbReference type="ARBA" id="ARBA00023134"/>
    </source>
</evidence>
<feature type="transmembrane region" description="Helical" evidence="6">
    <location>
        <begin position="69"/>
        <end position="86"/>
    </location>
</feature>
<sequence>MEKRKNLTPERATWPTRQAMVHHGLAMNLPWLAFVNVSFALMILLRHVLLENSVFLYPGSQHLTRVVDASMLGIIILSAALILMAWRRIAGISVVLFICSAFWSMCSYWFITALHLPHVWPLCVILLLSGLTALYFYPEGLLSFVLPLWLTLPVASWVLNDGLNLRFATIWSVFTLIMICGRFILLSWFDEAWRRNQQNQLLISRLDALAHQDPLTKTANRRMMEVVLENAVEQNKAFSLIMLDIDYFKLYNDTYGHQAGDDCLTRVAQVLKQAVRTPDDVVSRYGGEEFLVILFNCPENVAQQVARRIQDGLRAAAIPHGASRVSEHVTVSMGIAGISPGLAGPELIARADAALYRAKEAGRDRWSL</sequence>
<keyword evidence="4" id="KW-0342">GTP-binding</keyword>
<accession>A0A427KHE8</accession>
<proteinExistence type="predicted"/>
<evidence type="ECO:0000256" key="1">
    <source>
        <dbReference type="ARBA" id="ARBA00001946"/>
    </source>
</evidence>
<comment type="catalytic activity">
    <reaction evidence="5">
        <text>2 GTP = 3',3'-c-di-GMP + 2 diphosphate</text>
        <dbReference type="Rhea" id="RHEA:24898"/>
        <dbReference type="ChEBI" id="CHEBI:33019"/>
        <dbReference type="ChEBI" id="CHEBI:37565"/>
        <dbReference type="ChEBI" id="CHEBI:58805"/>
        <dbReference type="EC" id="2.7.7.65"/>
    </reaction>
</comment>
<dbReference type="Pfam" id="PF00990">
    <property type="entry name" value="GGDEF"/>
    <property type="match status" value="1"/>
</dbReference>
<feature type="transmembrane region" description="Helical" evidence="6">
    <location>
        <begin position="141"/>
        <end position="159"/>
    </location>
</feature>
<dbReference type="Gene3D" id="3.30.70.270">
    <property type="match status" value="1"/>
</dbReference>
<comment type="cofactor">
    <cofactor evidence="1">
        <name>Mg(2+)</name>
        <dbReference type="ChEBI" id="CHEBI:18420"/>
    </cofactor>
</comment>